<dbReference type="EMBL" id="NAJL01000056">
    <property type="protein sequence ID" value="TKA23404.1"/>
    <property type="molecule type" value="Genomic_DNA"/>
</dbReference>
<feature type="region of interest" description="Disordered" evidence="1">
    <location>
        <begin position="225"/>
        <end position="373"/>
    </location>
</feature>
<evidence type="ECO:0000313" key="2">
    <source>
        <dbReference type="EMBL" id="TKA23404.1"/>
    </source>
</evidence>
<organism evidence="2 3">
    <name type="scientific">Salinomyces thailandicus</name>
    <dbReference type="NCBI Taxonomy" id="706561"/>
    <lineage>
        <taxon>Eukaryota</taxon>
        <taxon>Fungi</taxon>
        <taxon>Dikarya</taxon>
        <taxon>Ascomycota</taxon>
        <taxon>Pezizomycotina</taxon>
        <taxon>Dothideomycetes</taxon>
        <taxon>Dothideomycetidae</taxon>
        <taxon>Mycosphaerellales</taxon>
        <taxon>Teratosphaeriaceae</taxon>
        <taxon>Salinomyces</taxon>
    </lineage>
</organism>
<name>A0A4U0TN56_9PEZI</name>
<dbReference type="Proteomes" id="UP000308549">
    <property type="component" value="Unassembled WGS sequence"/>
</dbReference>
<evidence type="ECO:0000256" key="1">
    <source>
        <dbReference type="SAM" id="MobiDB-lite"/>
    </source>
</evidence>
<dbReference type="PANTHER" id="PTHR21521">
    <property type="entry name" value="AMUN, ISOFORM A"/>
    <property type="match status" value="1"/>
</dbReference>
<feature type="compositionally biased region" description="Basic and acidic residues" evidence="1">
    <location>
        <begin position="269"/>
        <end position="281"/>
    </location>
</feature>
<sequence>MDDRNHFDTITFETFTELLAQYPDVVPAKMEKLDEQRLYAIPKIIHQRELKFITKDELSTLMQWKLSHGKFRATLQRLVDSNDVMTVKTTAIETFRKFPDARSGPPSVDDMKRLMTSLTSRLKGVGPATATLLLNCYDQVHVPFFSDELFLWALWDAEVKGSKTKAGTGTGWLREVSYTPDAYLQMYSRVVELQKRLSAEAGKPVRAVDVECVAYVLGRSAKEQKKRRGSADVAADGVKPPVKKKRRAAAESETVEEEAKPAVRKKRKAASEGEKVEDEALKPPPKQKQKEKQASLESKKAEGGAASPTKKPTKKMAAESEKPADAVEKKKRKRIKSKALSPPPETKPADGSNINTPAQEPDGRAEKQVDGAQ</sequence>
<feature type="compositionally biased region" description="Basic and acidic residues" evidence="1">
    <location>
        <begin position="361"/>
        <end position="373"/>
    </location>
</feature>
<feature type="compositionally biased region" description="Basic and acidic residues" evidence="1">
    <location>
        <begin position="288"/>
        <end position="302"/>
    </location>
</feature>
<dbReference type="PANTHER" id="PTHR21521:SF0">
    <property type="entry name" value="AMUN, ISOFORM A"/>
    <property type="match status" value="1"/>
</dbReference>
<keyword evidence="3" id="KW-1185">Reference proteome</keyword>
<dbReference type="OrthoDB" id="8249012at2759"/>
<proteinExistence type="predicted"/>
<gene>
    <name evidence="2" type="ORF">B0A50_07280</name>
</gene>
<feature type="compositionally biased region" description="Basic and acidic residues" evidence="1">
    <location>
        <begin position="316"/>
        <end position="328"/>
    </location>
</feature>
<evidence type="ECO:0000313" key="3">
    <source>
        <dbReference type="Proteomes" id="UP000308549"/>
    </source>
</evidence>
<reference evidence="2 3" key="1">
    <citation type="submission" date="2017-03" db="EMBL/GenBank/DDBJ databases">
        <title>Genomes of endolithic fungi from Antarctica.</title>
        <authorList>
            <person name="Coleine C."/>
            <person name="Masonjones S."/>
            <person name="Stajich J.E."/>
        </authorList>
    </citation>
    <scope>NUCLEOTIDE SEQUENCE [LARGE SCALE GENOMIC DNA]</scope>
    <source>
        <strain evidence="2 3">CCFEE 6315</strain>
    </source>
</reference>
<comment type="caution">
    <text evidence="2">The sequence shown here is derived from an EMBL/GenBank/DDBJ whole genome shotgun (WGS) entry which is preliminary data.</text>
</comment>
<protein>
    <submittedName>
        <fullName evidence="2">Uncharacterized protein</fullName>
    </submittedName>
</protein>
<dbReference type="AlphaFoldDB" id="A0A4U0TN56"/>
<accession>A0A4U0TN56</accession>